<proteinExistence type="predicted"/>
<dbReference type="VEuPathDB" id="FungiDB:BTJ68_10075"/>
<dbReference type="Proteomes" id="UP000280598">
    <property type="component" value="Unassembled WGS sequence"/>
</dbReference>
<protein>
    <submittedName>
        <fullName evidence="2">Uncharacterized protein</fullName>
    </submittedName>
</protein>
<feature type="compositionally biased region" description="Low complexity" evidence="1">
    <location>
        <begin position="1"/>
        <end position="13"/>
    </location>
</feature>
<evidence type="ECO:0000313" key="2">
    <source>
        <dbReference type="EMBL" id="RMZ11786.1"/>
    </source>
</evidence>
<dbReference type="AlphaFoldDB" id="A0A3M7HF55"/>
<comment type="caution">
    <text evidence="2">The sequence shown here is derived from an EMBL/GenBank/DDBJ whole genome shotgun (WGS) entry which is preliminary data.</text>
</comment>
<gene>
    <name evidence="2" type="ORF">D0860_03247</name>
</gene>
<feature type="region of interest" description="Disordered" evidence="1">
    <location>
        <begin position="1"/>
        <end position="20"/>
    </location>
</feature>
<accession>A0A3M7HF55</accession>
<sequence length="648" mass="72287">MAAPPRVRPSPASQGATDSPAASIDRVALPYFASVHLSLKLPPPVHTGGELGFLFSLKMQPCCPNVTFLAGSRRGTAIRMNRFASAGLILFCLWGNSHAQQGVAGNHPEIPRWCGKPYKAGSPNFDPGGWLSPPVPSADLMLHVQLTTRHSIYVSSESTGELIVDAGLSYIHGATYTNKTPAGYNETSPFDTLQFDVRLEETNEPLVTANVAINTTANLFQFDLRTLEPRLTPYNLVLYGAPVTSYPNQSYTTTTELYYLPEKIKGSTVKIDNLDGGMLVANTASNRTFEPFLPFGFYTSCDGYLNYSLANVTTYRDLGFNAINPVCAYPDGGLTDLFHWVNSVGLWYQYGMRNYYLNLSSVKQQIPLAKDEEYFLSWYTADEPDGTEDALNSTSLAYDLLKREDPYHPTSLVLNCYNFHFEQYASGADYIMTDPYPVGINATWSRRWNTTVDETYGDCGCDDCVGELRDVSRRLDAFVDYQDWLGKSQKPLWSVLQGSIREDYWARDPTVDETWAMQVLSFIHKAKAIMSWDFHEVTPLNRAHGAMAKVVTQSPVSDFLLGSQPTQIYSENFDLLEAAYWRVGDRLMVGIANMDFVGTTEPVRFELTINASRIAGQPWGSVEWELTNKSLIARRLEGLATSFVILNQ</sequence>
<dbReference type="EMBL" id="QWIS01000049">
    <property type="protein sequence ID" value="RMZ11786.1"/>
    <property type="molecule type" value="Genomic_DNA"/>
</dbReference>
<reference evidence="2 3" key="1">
    <citation type="journal article" date="2018" name="BMC Genomics">
        <title>Genomic evidence for intraspecific hybridization in a clonal and extremely halotolerant yeast.</title>
        <authorList>
            <person name="Gostincar C."/>
            <person name="Stajich J.E."/>
            <person name="Zupancic J."/>
            <person name="Zalar P."/>
            <person name="Gunde-Cimerman N."/>
        </authorList>
    </citation>
    <scope>NUCLEOTIDE SEQUENCE [LARGE SCALE GENOMIC DNA]</scope>
    <source>
        <strain evidence="2 3">EXF-562</strain>
    </source>
</reference>
<evidence type="ECO:0000313" key="3">
    <source>
        <dbReference type="Proteomes" id="UP000280598"/>
    </source>
</evidence>
<name>A0A3M7HF55_HORWE</name>
<evidence type="ECO:0000256" key="1">
    <source>
        <dbReference type="SAM" id="MobiDB-lite"/>
    </source>
</evidence>
<organism evidence="2 3">
    <name type="scientific">Hortaea werneckii</name>
    <name type="common">Black yeast</name>
    <name type="synonym">Cladosporium werneckii</name>
    <dbReference type="NCBI Taxonomy" id="91943"/>
    <lineage>
        <taxon>Eukaryota</taxon>
        <taxon>Fungi</taxon>
        <taxon>Dikarya</taxon>
        <taxon>Ascomycota</taxon>
        <taxon>Pezizomycotina</taxon>
        <taxon>Dothideomycetes</taxon>
        <taxon>Dothideomycetidae</taxon>
        <taxon>Mycosphaerellales</taxon>
        <taxon>Teratosphaeriaceae</taxon>
        <taxon>Hortaea</taxon>
    </lineage>
</organism>